<dbReference type="PANTHER" id="PTHR43711:SF1">
    <property type="entry name" value="HISTIDINE KINASE 1"/>
    <property type="match status" value="1"/>
</dbReference>
<dbReference type="InterPro" id="IPR003594">
    <property type="entry name" value="HATPase_dom"/>
</dbReference>
<dbReference type="SMART" id="SM00387">
    <property type="entry name" value="HATPase_c"/>
    <property type="match status" value="1"/>
</dbReference>
<dbReference type="GO" id="GO:0000155">
    <property type="term" value="F:phosphorelay sensor kinase activity"/>
    <property type="evidence" value="ECO:0007669"/>
    <property type="project" value="InterPro"/>
</dbReference>
<dbReference type="InterPro" id="IPR003661">
    <property type="entry name" value="HisK_dim/P_dom"/>
</dbReference>
<evidence type="ECO:0000313" key="9">
    <source>
        <dbReference type="Proteomes" id="UP000429232"/>
    </source>
</evidence>
<dbReference type="PROSITE" id="PS50109">
    <property type="entry name" value="HIS_KIN"/>
    <property type="match status" value="1"/>
</dbReference>
<dbReference type="CDD" id="cd00082">
    <property type="entry name" value="HisKA"/>
    <property type="match status" value="1"/>
</dbReference>
<feature type="domain" description="Histidine kinase" evidence="7">
    <location>
        <begin position="174"/>
        <end position="396"/>
    </location>
</feature>
<evidence type="ECO:0000256" key="1">
    <source>
        <dbReference type="ARBA" id="ARBA00000085"/>
    </source>
</evidence>
<keyword evidence="5 8" id="KW-0418">Kinase</keyword>
<evidence type="ECO:0000259" key="7">
    <source>
        <dbReference type="PROSITE" id="PS50109"/>
    </source>
</evidence>
<keyword evidence="9" id="KW-1185">Reference proteome</keyword>
<dbReference type="Pfam" id="PF00512">
    <property type="entry name" value="HisKA"/>
    <property type="match status" value="1"/>
</dbReference>
<protein>
    <recommendedName>
        <fullName evidence="2">histidine kinase</fullName>
        <ecNumber evidence="2">2.7.13.3</ecNumber>
    </recommendedName>
</protein>
<dbReference type="EMBL" id="CP066775">
    <property type="protein sequence ID" value="QQL49623.1"/>
    <property type="molecule type" value="Genomic_DNA"/>
</dbReference>
<proteinExistence type="predicted"/>
<dbReference type="SMART" id="SM00388">
    <property type="entry name" value="HisKA"/>
    <property type="match status" value="1"/>
</dbReference>
<evidence type="ECO:0000256" key="5">
    <source>
        <dbReference type="ARBA" id="ARBA00022777"/>
    </source>
</evidence>
<keyword evidence="3" id="KW-0597">Phosphoprotein</keyword>
<dbReference type="InterPro" id="IPR036890">
    <property type="entry name" value="HATPase_C_sf"/>
</dbReference>
<evidence type="ECO:0000256" key="2">
    <source>
        <dbReference type="ARBA" id="ARBA00012438"/>
    </source>
</evidence>
<evidence type="ECO:0000256" key="3">
    <source>
        <dbReference type="ARBA" id="ARBA00022553"/>
    </source>
</evidence>
<dbReference type="KEGG" id="mgik:GO620_015840"/>
<dbReference type="InterPro" id="IPR036097">
    <property type="entry name" value="HisK_dim/P_sf"/>
</dbReference>
<gene>
    <name evidence="8" type="ORF">GO620_015840</name>
</gene>
<comment type="catalytic activity">
    <reaction evidence="1">
        <text>ATP + protein L-histidine = ADP + protein N-phospho-L-histidine.</text>
        <dbReference type="EC" id="2.7.13.3"/>
    </reaction>
</comment>
<dbReference type="SUPFAM" id="SSF55874">
    <property type="entry name" value="ATPase domain of HSP90 chaperone/DNA topoisomerase II/histidine kinase"/>
    <property type="match status" value="1"/>
</dbReference>
<dbReference type="Gene3D" id="3.30.450.40">
    <property type="match status" value="1"/>
</dbReference>
<dbReference type="InterPro" id="IPR004358">
    <property type="entry name" value="Sig_transdc_His_kin-like_C"/>
</dbReference>
<keyword evidence="4" id="KW-0808">Transferase</keyword>
<dbReference type="SMART" id="SM00065">
    <property type="entry name" value="GAF"/>
    <property type="match status" value="1"/>
</dbReference>
<evidence type="ECO:0000256" key="6">
    <source>
        <dbReference type="ARBA" id="ARBA00023012"/>
    </source>
</evidence>
<evidence type="ECO:0000313" key="8">
    <source>
        <dbReference type="EMBL" id="QQL49623.1"/>
    </source>
</evidence>
<dbReference type="EC" id="2.7.13.3" evidence="2"/>
<name>A0A7T7FA64_9SPHI</name>
<dbReference type="Gene3D" id="1.10.287.130">
    <property type="match status" value="1"/>
</dbReference>
<sequence>MPLNEMDRVLTLAELDVDYTSLENDFQDLSTLAAKIAGTSISIINLIDNYTQWSVSGKGFAVSSMPREDSVCQYTITGDDPFEVKDLAGDDRFADKDYVKGGDQLRYYYGVPLTADGQNIGALCVLDAQEHQISGEKAEMLKIIAQEIVTRLKTAKIIKDLHYRLKEVDESKRRVAHDIRGPLSGVIGLANMIQEQGEDGTMDEVLEYVSMIDKSANSVLELANDILTADQRKMQTAQPGQYEFNLGLLKEKLWELYEPQAVNKNIDFKIVVHPEGQNIPFSKNKLLQIIGNIISNAMKFTPENGRITVDLSMVTAADQNTLLISITDNGVGMSQEKIAQILQGKGKSTDGTGGEQGFGFGLNLVRHLVDTLDGTMRIESAPGKGSTFTVSLPQPENLT</sequence>
<dbReference type="Gene3D" id="3.30.565.10">
    <property type="entry name" value="Histidine kinase-like ATPase, C-terminal domain"/>
    <property type="match status" value="1"/>
</dbReference>
<dbReference type="Pfam" id="PF01590">
    <property type="entry name" value="GAF"/>
    <property type="match status" value="1"/>
</dbReference>
<dbReference type="SUPFAM" id="SSF47384">
    <property type="entry name" value="Homodimeric domain of signal transducing histidine kinase"/>
    <property type="match status" value="1"/>
</dbReference>
<dbReference type="InterPro" id="IPR003018">
    <property type="entry name" value="GAF"/>
</dbReference>
<organism evidence="8 9">
    <name type="scientific">Mucilaginibacter ginkgonis</name>
    <dbReference type="NCBI Taxonomy" id="2682091"/>
    <lineage>
        <taxon>Bacteria</taxon>
        <taxon>Pseudomonadati</taxon>
        <taxon>Bacteroidota</taxon>
        <taxon>Sphingobacteriia</taxon>
        <taxon>Sphingobacteriales</taxon>
        <taxon>Sphingobacteriaceae</taxon>
        <taxon>Mucilaginibacter</taxon>
    </lineage>
</organism>
<keyword evidence="6" id="KW-0902">Two-component regulatory system</keyword>
<dbReference type="InterPro" id="IPR005467">
    <property type="entry name" value="His_kinase_dom"/>
</dbReference>
<dbReference type="RefSeq" id="WP_198173546.1">
    <property type="nucleotide sequence ID" value="NZ_CP066775.1"/>
</dbReference>
<dbReference type="InterPro" id="IPR029016">
    <property type="entry name" value="GAF-like_dom_sf"/>
</dbReference>
<dbReference type="PRINTS" id="PR00344">
    <property type="entry name" value="BCTRLSENSOR"/>
</dbReference>
<dbReference type="Proteomes" id="UP000429232">
    <property type="component" value="Chromosome"/>
</dbReference>
<reference evidence="8 9" key="1">
    <citation type="submission" date="2020-12" db="EMBL/GenBank/DDBJ databases">
        <title>HMF7856_wgs.fasta genome submission.</title>
        <authorList>
            <person name="Kang H."/>
            <person name="Kim H."/>
            <person name="Joh K."/>
        </authorList>
    </citation>
    <scope>NUCLEOTIDE SEQUENCE [LARGE SCALE GENOMIC DNA]</scope>
    <source>
        <strain evidence="8 9">HMF7856</strain>
    </source>
</reference>
<accession>A0A7T7FA64</accession>
<dbReference type="SUPFAM" id="SSF55781">
    <property type="entry name" value="GAF domain-like"/>
    <property type="match status" value="1"/>
</dbReference>
<dbReference type="AlphaFoldDB" id="A0A7T7FA64"/>
<dbReference type="InterPro" id="IPR050736">
    <property type="entry name" value="Sensor_HK_Regulatory"/>
</dbReference>
<dbReference type="Pfam" id="PF02518">
    <property type="entry name" value="HATPase_c"/>
    <property type="match status" value="1"/>
</dbReference>
<evidence type="ECO:0000256" key="4">
    <source>
        <dbReference type="ARBA" id="ARBA00022679"/>
    </source>
</evidence>
<dbReference type="PANTHER" id="PTHR43711">
    <property type="entry name" value="TWO-COMPONENT HISTIDINE KINASE"/>
    <property type="match status" value="1"/>
</dbReference>